<reference evidence="3" key="1">
    <citation type="submission" date="2024-06" db="EMBL/GenBank/DDBJ databases">
        <title>Multi-omics analyses provide insights into the biosynthesis of the anticancer antibiotic pleurotin in Hohenbuehelia grisea.</title>
        <authorList>
            <person name="Weaver J.A."/>
            <person name="Alberti F."/>
        </authorList>
    </citation>
    <scope>NUCLEOTIDE SEQUENCE [LARGE SCALE GENOMIC DNA]</scope>
    <source>
        <strain evidence="3">T-177</strain>
    </source>
</reference>
<feature type="signal peptide" evidence="1">
    <location>
        <begin position="1"/>
        <end position="22"/>
    </location>
</feature>
<dbReference type="Pfam" id="PF03659">
    <property type="entry name" value="Glyco_hydro_71"/>
    <property type="match status" value="1"/>
</dbReference>
<dbReference type="CDD" id="cd11577">
    <property type="entry name" value="GH71"/>
    <property type="match status" value="1"/>
</dbReference>
<name>A0ABR3J7L3_9AGAR</name>
<dbReference type="EMBL" id="JASNQZ010000011">
    <property type="protein sequence ID" value="KAL0951577.1"/>
    <property type="molecule type" value="Genomic_DNA"/>
</dbReference>
<dbReference type="Proteomes" id="UP001556367">
    <property type="component" value="Unassembled WGS sequence"/>
</dbReference>
<comment type="caution">
    <text evidence="2">The sequence shown here is derived from an EMBL/GenBank/DDBJ whole genome shotgun (WGS) entry which is preliminary data.</text>
</comment>
<keyword evidence="1" id="KW-0732">Signal</keyword>
<protein>
    <recommendedName>
        <fullName evidence="4">Glycoside hydrolase family 71 protein</fullName>
    </recommendedName>
</protein>
<dbReference type="Gene3D" id="3.20.20.80">
    <property type="entry name" value="Glycosidases"/>
    <property type="match status" value="1"/>
</dbReference>
<accession>A0ABR3J7L3</accession>
<gene>
    <name evidence="2" type="ORF">HGRIS_008259</name>
</gene>
<evidence type="ECO:0000313" key="2">
    <source>
        <dbReference type="EMBL" id="KAL0951577.1"/>
    </source>
</evidence>
<proteinExistence type="predicted"/>
<evidence type="ECO:0000313" key="3">
    <source>
        <dbReference type="Proteomes" id="UP001556367"/>
    </source>
</evidence>
<evidence type="ECO:0000256" key="1">
    <source>
        <dbReference type="SAM" id="SignalP"/>
    </source>
</evidence>
<organism evidence="2 3">
    <name type="scientific">Hohenbuehelia grisea</name>
    <dbReference type="NCBI Taxonomy" id="104357"/>
    <lineage>
        <taxon>Eukaryota</taxon>
        <taxon>Fungi</taxon>
        <taxon>Dikarya</taxon>
        <taxon>Basidiomycota</taxon>
        <taxon>Agaricomycotina</taxon>
        <taxon>Agaricomycetes</taxon>
        <taxon>Agaricomycetidae</taxon>
        <taxon>Agaricales</taxon>
        <taxon>Pleurotineae</taxon>
        <taxon>Pleurotaceae</taxon>
        <taxon>Hohenbuehelia</taxon>
    </lineage>
</organism>
<evidence type="ECO:0008006" key="4">
    <source>
        <dbReference type="Google" id="ProtNLM"/>
    </source>
</evidence>
<dbReference type="InterPro" id="IPR005197">
    <property type="entry name" value="Glyco_hydro_71"/>
</dbReference>
<feature type="chain" id="PRO_5045752389" description="Glycoside hydrolase family 71 protein" evidence="1">
    <location>
        <begin position="23"/>
        <end position="445"/>
    </location>
</feature>
<keyword evidence="3" id="KW-1185">Reference proteome</keyword>
<sequence>MSLFFITQAFVLAAMLIAGARGIPMNATAESAASNSLPRLVVAHFMVGNTYPYSVNDWAKDIALAHSKGIDGFALNAGRDDWQPARVADAYTAAANSGTGFKLFLSLDMTSLGCSNSGDAGVLRNYVTSYASHPNQLLYDGRVLVSTFSGEGCTFGTGNTNTGWQNTIKNGLPGVFFLPSFFIDPATFGSYPVVDGFFNWNGGWPMGNYDINFDSDNGYLNNLGGRAYMGAVSPWFFTHYGPDTFNKNWIYRGDDWLFAQRWEELIANRNRVDIAEVITWNDYGESHYIGPIAGAQPMSQAWVNGFDHQGWLDLNQYYLTAYKTGSYPAITKDRVFLWARLYPAAANAPDSVPKPDHADWTQDFLWAVVLMTAPADVTLTCGPSTQTTHVQAGLSKLKLPLTATCDVSSVVSRNGGQVLSFRPDGFHFNTNPPSYNFNAFVAASP</sequence>